<dbReference type="Proteomes" id="UP000614714">
    <property type="component" value="Unassembled WGS sequence"/>
</dbReference>
<evidence type="ECO:0000256" key="2">
    <source>
        <dbReference type="ARBA" id="ARBA00037999"/>
    </source>
</evidence>
<dbReference type="InterPro" id="IPR000653">
    <property type="entry name" value="DegT/StrS_aminotransferase"/>
</dbReference>
<dbReference type="GO" id="GO:0008483">
    <property type="term" value="F:transaminase activity"/>
    <property type="evidence" value="ECO:0007669"/>
    <property type="project" value="UniProtKB-KW"/>
</dbReference>
<name>A0ABS0YH31_9BACT</name>
<gene>
    <name evidence="4" type="ORF">JFN91_15545</name>
</gene>
<evidence type="ECO:0000256" key="1">
    <source>
        <dbReference type="ARBA" id="ARBA00022898"/>
    </source>
</evidence>
<keyword evidence="1 3" id="KW-0663">Pyridoxal phosphate</keyword>
<comment type="similarity">
    <text evidence="2 3">Belongs to the DegT/DnrJ/EryC1 family.</text>
</comment>
<evidence type="ECO:0000313" key="5">
    <source>
        <dbReference type="Proteomes" id="UP000614714"/>
    </source>
</evidence>
<reference evidence="4 5" key="1">
    <citation type="submission" date="2020-12" db="EMBL/GenBank/DDBJ databases">
        <title>Geomonas sp. Red421, isolated from paddy soil.</title>
        <authorList>
            <person name="Xu Z."/>
            <person name="Zhang Z."/>
            <person name="Masuda Y."/>
            <person name="Itoh H."/>
            <person name="Senoo K."/>
        </authorList>
    </citation>
    <scope>NUCLEOTIDE SEQUENCE [LARGE SCALE GENOMIC DNA]</scope>
    <source>
        <strain evidence="4 5">Red421</strain>
    </source>
</reference>
<dbReference type="InterPro" id="IPR015421">
    <property type="entry name" value="PyrdxlP-dep_Trfase_major"/>
</dbReference>
<keyword evidence="4" id="KW-0032">Aminotransferase</keyword>
<dbReference type="EMBL" id="JAEMHL010000008">
    <property type="protein sequence ID" value="MBJ6751629.1"/>
    <property type="molecule type" value="Genomic_DNA"/>
</dbReference>
<keyword evidence="5" id="KW-1185">Reference proteome</keyword>
<dbReference type="RefSeq" id="WP_199390102.1">
    <property type="nucleotide sequence ID" value="NZ_JAEMHL010000008.1"/>
</dbReference>
<keyword evidence="4" id="KW-0808">Transferase</keyword>
<dbReference type="Gene3D" id="3.90.1150.10">
    <property type="entry name" value="Aspartate Aminotransferase, domain 1"/>
    <property type="match status" value="1"/>
</dbReference>
<dbReference type="PIRSF" id="PIRSF000390">
    <property type="entry name" value="PLP_StrS"/>
    <property type="match status" value="1"/>
</dbReference>
<dbReference type="SUPFAM" id="SSF53383">
    <property type="entry name" value="PLP-dependent transferases"/>
    <property type="match status" value="1"/>
</dbReference>
<dbReference type="Gene3D" id="3.40.640.10">
    <property type="entry name" value="Type I PLP-dependent aspartate aminotransferase-like (Major domain)"/>
    <property type="match status" value="1"/>
</dbReference>
<proteinExistence type="inferred from homology"/>
<accession>A0ABS0YH31</accession>
<dbReference type="PANTHER" id="PTHR30244:SF36">
    <property type="entry name" value="3-OXO-GLUCOSE-6-PHOSPHATE:GLUTAMATE AMINOTRANSFERASE"/>
    <property type="match status" value="1"/>
</dbReference>
<dbReference type="CDD" id="cd00616">
    <property type="entry name" value="AHBA_syn"/>
    <property type="match status" value="1"/>
</dbReference>
<protein>
    <submittedName>
        <fullName evidence="4">DegT/DnrJ/EryC1/StrS family aminotransferase</fullName>
    </submittedName>
</protein>
<organism evidence="4 5">
    <name type="scientific">Geomonas anaerohicana</name>
    <dbReference type="NCBI Taxonomy" id="2798583"/>
    <lineage>
        <taxon>Bacteria</taxon>
        <taxon>Pseudomonadati</taxon>
        <taxon>Thermodesulfobacteriota</taxon>
        <taxon>Desulfuromonadia</taxon>
        <taxon>Geobacterales</taxon>
        <taxon>Geobacteraceae</taxon>
        <taxon>Geomonas</taxon>
    </lineage>
</organism>
<dbReference type="PANTHER" id="PTHR30244">
    <property type="entry name" value="TRANSAMINASE"/>
    <property type="match status" value="1"/>
</dbReference>
<evidence type="ECO:0000256" key="3">
    <source>
        <dbReference type="RuleBase" id="RU004508"/>
    </source>
</evidence>
<dbReference type="InterPro" id="IPR015424">
    <property type="entry name" value="PyrdxlP-dep_Trfase"/>
</dbReference>
<sequence>MKVPFLNLKVQYDSIAEEVQRSIAEVLSRCAFSGGPYVEAFEEEFAAFCGSKFAAGVGSGTDALWLALLGLGVQPGDEVITVPNSFIATAEAISLCGARPIFVDVKEDSFTMDPELLPQAITKRTKAIIPVHLYGQTADMDPILSIAERHGIAVLEDACQAHGAGYKGRRAGSLGHAACFSFYPGKNLGAYGEAGCVVTKDEDLAKKIKMLRDHGQSRKYYHSVIGINGRMDGIQGAVLSLKLKYLDSWNKQRRANALLYKKKLAGVATVKVPNEMEYAHHVYHVFAVRSQRRELMRNSLQLSGIDCGVHYPVPIHLQEAYADQKDQAGKFPVAELCARELLSLPMFPELTEKEVNFICQEVEHHSNVRDKE</sequence>
<evidence type="ECO:0000313" key="4">
    <source>
        <dbReference type="EMBL" id="MBJ6751629.1"/>
    </source>
</evidence>
<comment type="caution">
    <text evidence="4">The sequence shown here is derived from an EMBL/GenBank/DDBJ whole genome shotgun (WGS) entry which is preliminary data.</text>
</comment>
<dbReference type="InterPro" id="IPR015422">
    <property type="entry name" value="PyrdxlP-dep_Trfase_small"/>
</dbReference>
<dbReference type="Pfam" id="PF01041">
    <property type="entry name" value="DegT_DnrJ_EryC1"/>
    <property type="match status" value="1"/>
</dbReference>